<evidence type="ECO:0000313" key="1">
    <source>
        <dbReference type="EMBL" id="KAI4458309.1"/>
    </source>
</evidence>
<sequence length="169" mass="18816">MAVFLRATNRSLLRYVNPEKSLMLMARPVTMKVVEAPRKPIEDYDKFNTNLGRPLSPHLTIYKPQLTSFLSITHRGAGMALGGYLSIVGLGAIVLPSSIEQYIDALQGTGWFTHFILKMSIALPLCYHYINGIRHLSWDMGQLLTLKQVYSSGYVVLAASIISAFLLSL</sequence>
<organism evidence="1 2">
    <name type="scientific">Holotrichia oblita</name>
    <name type="common">Chafer beetle</name>
    <dbReference type="NCBI Taxonomy" id="644536"/>
    <lineage>
        <taxon>Eukaryota</taxon>
        <taxon>Metazoa</taxon>
        <taxon>Ecdysozoa</taxon>
        <taxon>Arthropoda</taxon>
        <taxon>Hexapoda</taxon>
        <taxon>Insecta</taxon>
        <taxon>Pterygota</taxon>
        <taxon>Neoptera</taxon>
        <taxon>Endopterygota</taxon>
        <taxon>Coleoptera</taxon>
        <taxon>Polyphaga</taxon>
        <taxon>Scarabaeiformia</taxon>
        <taxon>Scarabaeidae</taxon>
        <taxon>Melolonthinae</taxon>
        <taxon>Holotrichia</taxon>
    </lineage>
</organism>
<comment type="caution">
    <text evidence="1">The sequence shown here is derived from an EMBL/GenBank/DDBJ whole genome shotgun (WGS) entry which is preliminary data.</text>
</comment>
<accession>A0ACB9SSJ2</accession>
<gene>
    <name evidence="1" type="ORF">MML48_7g00013941</name>
</gene>
<keyword evidence="2" id="KW-1185">Reference proteome</keyword>
<proteinExistence type="predicted"/>
<name>A0ACB9SSJ2_HOLOL</name>
<dbReference type="Proteomes" id="UP001056778">
    <property type="component" value="Chromosome 7"/>
</dbReference>
<protein>
    <submittedName>
        <fullName evidence="1">Succinate dehydrogenase cytochrome b560 subunit</fullName>
    </submittedName>
</protein>
<reference evidence="1" key="1">
    <citation type="submission" date="2022-04" db="EMBL/GenBank/DDBJ databases">
        <title>Chromosome-scale genome assembly of Holotrichia oblita Faldermann.</title>
        <authorList>
            <person name="Rongchong L."/>
        </authorList>
    </citation>
    <scope>NUCLEOTIDE SEQUENCE</scope>
    <source>
        <strain evidence="1">81SQS9</strain>
    </source>
</reference>
<evidence type="ECO:0000313" key="2">
    <source>
        <dbReference type="Proteomes" id="UP001056778"/>
    </source>
</evidence>
<dbReference type="EMBL" id="CM043021">
    <property type="protein sequence ID" value="KAI4458309.1"/>
    <property type="molecule type" value="Genomic_DNA"/>
</dbReference>